<dbReference type="Pfam" id="PF13229">
    <property type="entry name" value="Beta_helix"/>
    <property type="match status" value="1"/>
</dbReference>
<dbReference type="Gene3D" id="2.160.20.10">
    <property type="entry name" value="Single-stranded right-handed beta-helix, Pectin lyase-like"/>
    <property type="match status" value="1"/>
</dbReference>
<proteinExistence type="predicted"/>
<evidence type="ECO:0000259" key="2">
    <source>
        <dbReference type="Pfam" id="PF13229"/>
    </source>
</evidence>
<dbReference type="Proteomes" id="UP001230188">
    <property type="component" value="Unassembled WGS sequence"/>
</dbReference>
<dbReference type="SMART" id="SM00710">
    <property type="entry name" value="PbH1"/>
    <property type="match status" value="4"/>
</dbReference>
<dbReference type="InterPro" id="IPR012334">
    <property type="entry name" value="Pectin_lyas_fold"/>
</dbReference>
<dbReference type="InterPro" id="IPR039448">
    <property type="entry name" value="Beta_helix"/>
</dbReference>
<protein>
    <recommendedName>
        <fullName evidence="2">Right handed beta helix domain-containing protein</fullName>
    </recommendedName>
</protein>
<dbReference type="InterPro" id="IPR006626">
    <property type="entry name" value="PbH1"/>
</dbReference>
<dbReference type="PANTHER" id="PTHR36453:SF1">
    <property type="entry name" value="RIGHT HANDED BETA HELIX DOMAIN-CONTAINING PROTEIN"/>
    <property type="match status" value="1"/>
</dbReference>
<keyword evidence="1" id="KW-0732">Signal</keyword>
<dbReference type="PANTHER" id="PTHR36453">
    <property type="entry name" value="SECRETED PROTEIN-RELATED"/>
    <property type="match status" value="1"/>
</dbReference>
<evidence type="ECO:0000313" key="4">
    <source>
        <dbReference type="Proteomes" id="UP001230188"/>
    </source>
</evidence>
<feature type="chain" id="PRO_5042051436" description="Right handed beta helix domain-containing protein" evidence="1">
    <location>
        <begin position="19"/>
        <end position="786"/>
    </location>
</feature>
<accession>A0AAD7UA71</accession>
<name>A0AAD7UA71_9STRA</name>
<dbReference type="InterPro" id="IPR011050">
    <property type="entry name" value="Pectin_lyase_fold/virulence"/>
</dbReference>
<evidence type="ECO:0000256" key="1">
    <source>
        <dbReference type="SAM" id="SignalP"/>
    </source>
</evidence>
<feature type="signal peptide" evidence="1">
    <location>
        <begin position="1"/>
        <end position="18"/>
    </location>
</feature>
<organism evidence="3 4">
    <name type="scientific">Chrysophaeum taylorii</name>
    <dbReference type="NCBI Taxonomy" id="2483200"/>
    <lineage>
        <taxon>Eukaryota</taxon>
        <taxon>Sar</taxon>
        <taxon>Stramenopiles</taxon>
        <taxon>Ochrophyta</taxon>
        <taxon>Pelagophyceae</taxon>
        <taxon>Pelagomonadales</taxon>
        <taxon>Pelagomonadaceae</taxon>
        <taxon>Chrysophaeum</taxon>
    </lineage>
</organism>
<dbReference type="SUPFAM" id="SSF51126">
    <property type="entry name" value="Pectin lyase-like"/>
    <property type="match status" value="1"/>
</dbReference>
<keyword evidence="4" id="KW-1185">Reference proteome</keyword>
<dbReference type="AlphaFoldDB" id="A0AAD7UA71"/>
<evidence type="ECO:0000313" key="3">
    <source>
        <dbReference type="EMBL" id="KAJ8601157.1"/>
    </source>
</evidence>
<sequence length="786" mass="84772">MLLLLLLVFAVLVRGGAGEWGIGIRPEGEDPLLDCGLRSLALSFADAIAPSFAPNAHVFDALQLSGLCNASRPNGMKKASRRSKNGGGEFECVVYVDANATECANATCATVEEAVAESRACPTGAAKAVVLREGTHYLRATLVLDARDKGLTIAGEGAAVLSGGVEIKEWKKVGAVITANASGAVDSLWVNGRREIRARFPNGDPETMGLHTEGATGWIDGGGRWSDAKEESGDVQTAKVNDVRETPYYSGFEVTVGTTRYDPPYSFWGKTLRPTRLNASLKGVDDDDYEGMIVHAYHGKWWGGWQFEVVGNDGDFLVLQGGQQEARGEEVGQQYYLENHSSFLDDEREFFADANGALEYKPRANESVDTMVVSNLAELVRVEADGVTFRGLTLTQTRPTFLEAYRVPSGGDWSIHAGAAIVVVDVAGVTIEDCVFESLGGNAILLQGAVNNTVVSRSDFAWLGASGIVSLGTTSYDDGSTDDILGLMDLSRVPTNTKITACRFREIGAYEKQSSGVAMFLSSTATVVDSIFFNGPRAGLNINDGLGGHRIDRCLFFNWVRETKDHGPINTWDRQPYNRRLEENKDSDEKARRTIASAPSHISNCVIFGNYASEWPIDHDDGSAYYVDTDNTIIWGGAKNYEGYHKQTSGTLFVDVDLGAQGDRGCAMDDAYGAYDLFRNNTCVLKLESAKLYSSKVCDPDDLLDTMPTSANNSFFTLDNRTAIPCDAGVLPKKNPVAAAADWTLAEYQDHGMDLGSTAAPLPATEVLLAWVANKIMLTTTPAGSP</sequence>
<dbReference type="EMBL" id="JAQMWT010000447">
    <property type="protein sequence ID" value="KAJ8601157.1"/>
    <property type="molecule type" value="Genomic_DNA"/>
</dbReference>
<comment type="caution">
    <text evidence="3">The sequence shown here is derived from an EMBL/GenBank/DDBJ whole genome shotgun (WGS) entry which is preliminary data.</text>
</comment>
<feature type="domain" description="Right handed beta helix" evidence="2">
    <location>
        <begin position="418"/>
        <end position="548"/>
    </location>
</feature>
<gene>
    <name evidence="3" type="ORF">CTAYLR_008495</name>
</gene>
<reference evidence="3" key="1">
    <citation type="submission" date="2023-01" db="EMBL/GenBank/DDBJ databases">
        <title>Metagenome sequencing of chrysophaentin producing Chrysophaeum taylorii.</title>
        <authorList>
            <person name="Davison J."/>
            <person name="Bewley C."/>
        </authorList>
    </citation>
    <scope>NUCLEOTIDE SEQUENCE</scope>
    <source>
        <strain evidence="3">NIES-1699</strain>
    </source>
</reference>